<organism evidence="3 5">
    <name type="scientific">Didymodactylos carnosus</name>
    <dbReference type="NCBI Taxonomy" id="1234261"/>
    <lineage>
        <taxon>Eukaryota</taxon>
        <taxon>Metazoa</taxon>
        <taxon>Spiralia</taxon>
        <taxon>Gnathifera</taxon>
        <taxon>Rotifera</taxon>
        <taxon>Eurotatoria</taxon>
        <taxon>Bdelloidea</taxon>
        <taxon>Philodinida</taxon>
        <taxon>Philodinidae</taxon>
        <taxon>Didymodactylos</taxon>
    </lineage>
</organism>
<feature type="compositionally biased region" description="Polar residues" evidence="2">
    <location>
        <begin position="112"/>
        <end position="138"/>
    </location>
</feature>
<keyword evidence="5" id="KW-1185">Reference proteome</keyword>
<dbReference type="InterPro" id="IPR011992">
    <property type="entry name" value="EF-hand-dom_pair"/>
</dbReference>
<dbReference type="GO" id="GO:0005874">
    <property type="term" value="C:microtubule"/>
    <property type="evidence" value="ECO:0007669"/>
    <property type="project" value="TreeGrafter"/>
</dbReference>
<proteinExistence type="inferred from homology"/>
<dbReference type="Proteomes" id="UP000681722">
    <property type="component" value="Unassembled WGS sequence"/>
</dbReference>
<dbReference type="EMBL" id="CAJNOQ010000473">
    <property type="protein sequence ID" value="CAF0805224.1"/>
    <property type="molecule type" value="Genomic_DNA"/>
</dbReference>
<evidence type="ECO:0000313" key="3">
    <source>
        <dbReference type="EMBL" id="CAF0805224.1"/>
    </source>
</evidence>
<dbReference type="AlphaFoldDB" id="A0A813SVF6"/>
<dbReference type="PANTHER" id="PTHR12932">
    <property type="entry name" value="P25 ALPHA-RELATED"/>
    <property type="match status" value="1"/>
</dbReference>
<reference evidence="3" key="1">
    <citation type="submission" date="2021-02" db="EMBL/GenBank/DDBJ databases">
        <authorList>
            <person name="Nowell W R."/>
        </authorList>
    </citation>
    <scope>NUCLEOTIDE SEQUENCE</scope>
</reference>
<dbReference type="Gene3D" id="1.10.238.10">
    <property type="entry name" value="EF-hand"/>
    <property type="match status" value="1"/>
</dbReference>
<dbReference type="GO" id="GO:0015631">
    <property type="term" value="F:tubulin binding"/>
    <property type="evidence" value="ECO:0007669"/>
    <property type="project" value="InterPro"/>
</dbReference>
<dbReference type="OrthoDB" id="548799at2759"/>
<dbReference type="SUPFAM" id="SSF47473">
    <property type="entry name" value="EF-hand"/>
    <property type="match status" value="1"/>
</dbReference>
<dbReference type="GO" id="GO:0046785">
    <property type="term" value="P:microtubule polymerization"/>
    <property type="evidence" value="ECO:0007669"/>
    <property type="project" value="InterPro"/>
</dbReference>
<dbReference type="Pfam" id="PF05517">
    <property type="entry name" value="p25-alpha"/>
    <property type="match status" value="1"/>
</dbReference>
<dbReference type="EMBL" id="CAJOBC010000473">
    <property type="protein sequence ID" value="CAF3590571.1"/>
    <property type="molecule type" value="Genomic_DNA"/>
</dbReference>
<protein>
    <submittedName>
        <fullName evidence="3">Uncharacterized protein</fullName>
    </submittedName>
</protein>
<evidence type="ECO:0000256" key="1">
    <source>
        <dbReference type="ARBA" id="ARBA00010994"/>
    </source>
</evidence>
<dbReference type="GO" id="GO:0032273">
    <property type="term" value="P:positive regulation of protein polymerization"/>
    <property type="evidence" value="ECO:0007669"/>
    <property type="project" value="TreeGrafter"/>
</dbReference>
<gene>
    <name evidence="3" type="ORF">GPM918_LOCUS3736</name>
    <name evidence="4" type="ORF">SRO942_LOCUS3736</name>
</gene>
<comment type="caution">
    <text evidence="3">The sequence shown here is derived from an EMBL/GenBank/DDBJ whole genome shotgun (WGS) entry which is preliminary data.</text>
</comment>
<evidence type="ECO:0000313" key="5">
    <source>
        <dbReference type="Proteomes" id="UP000663829"/>
    </source>
</evidence>
<dbReference type="GO" id="GO:0001578">
    <property type="term" value="P:microtubule bundle formation"/>
    <property type="evidence" value="ECO:0007669"/>
    <property type="project" value="TreeGrafter"/>
</dbReference>
<accession>A0A813SVF6</accession>
<sequence>MASGGKSGAHAAFDKYSKFGKTESQLKDKDIRLDSKNIQKMMKDTGVIDTKYTSQLLDNDIARVLGKLTSGGTYTKGIKTFEVNGFVQLCNQIAESKKVSADQIISKIDSSDGPSLSGVTGTANKETTGRMTDTSGYTGSHKERFDAEGKGKGIDGRENLVDNKGYVTGYKEEGTYDKKH</sequence>
<dbReference type="PANTHER" id="PTHR12932:SF9">
    <property type="entry name" value="TUBULIN POLYMERIZATION-PROMOTING PROTEIN HOMOLOG"/>
    <property type="match status" value="1"/>
</dbReference>
<feature type="region of interest" description="Disordered" evidence="2">
    <location>
        <begin position="111"/>
        <end position="158"/>
    </location>
</feature>
<dbReference type="Proteomes" id="UP000663829">
    <property type="component" value="Unassembled WGS sequence"/>
</dbReference>
<evidence type="ECO:0000313" key="4">
    <source>
        <dbReference type="EMBL" id="CAF3590571.1"/>
    </source>
</evidence>
<name>A0A813SVF6_9BILA</name>
<comment type="similarity">
    <text evidence="1">Belongs to the TPPP family.</text>
</comment>
<feature type="compositionally biased region" description="Basic and acidic residues" evidence="2">
    <location>
        <begin position="140"/>
        <end position="158"/>
    </location>
</feature>
<evidence type="ECO:0000256" key="2">
    <source>
        <dbReference type="SAM" id="MobiDB-lite"/>
    </source>
</evidence>
<dbReference type="InterPro" id="IPR008907">
    <property type="entry name" value="TPP/p25"/>
</dbReference>